<sequence length="120" mass="13151">MAYLIMKTSGASAEEVDGLVAALEGEDIACYVTDSGRWKIGVDGLWLVNEAERERAIAVCEEFERSFAQQSMEQHRAMRERGEALNFLGHAMAHPIKTIAGIAAIVFILGLSLLPFIRGL</sequence>
<name>A0ABU4RTG4_9GAMM</name>
<comment type="caution">
    <text evidence="2">The sequence shown here is derived from an EMBL/GenBank/DDBJ whole genome shotgun (WGS) entry which is preliminary data.</text>
</comment>
<evidence type="ECO:0000256" key="1">
    <source>
        <dbReference type="SAM" id="Phobius"/>
    </source>
</evidence>
<proteinExistence type="predicted"/>
<dbReference type="EMBL" id="JAXAFO010000002">
    <property type="protein sequence ID" value="MDX6848176.1"/>
    <property type="molecule type" value="Genomic_DNA"/>
</dbReference>
<accession>A0ABU4RTG4</accession>
<organism evidence="2 3">
    <name type="scientific">Gilvimarinus gilvus</name>
    <dbReference type="NCBI Taxonomy" id="3058038"/>
    <lineage>
        <taxon>Bacteria</taxon>
        <taxon>Pseudomonadati</taxon>
        <taxon>Pseudomonadota</taxon>
        <taxon>Gammaproteobacteria</taxon>
        <taxon>Cellvibrionales</taxon>
        <taxon>Cellvibrionaceae</taxon>
        <taxon>Gilvimarinus</taxon>
    </lineage>
</organism>
<keyword evidence="1" id="KW-0812">Transmembrane</keyword>
<dbReference type="Proteomes" id="UP001273505">
    <property type="component" value="Unassembled WGS sequence"/>
</dbReference>
<dbReference type="InterPro" id="IPR046162">
    <property type="entry name" value="DUF6164"/>
</dbReference>
<evidence type="ECO:0000313" key="3">
    <source>
        <dbReference type="Proteomes" id="UP001273505"/>
    </source>
</evidence>
<feature type="transmembrane region" description="Helical" evidence="1">
    <location>
        <begin position="98"/>
        <end position="117"/>
    </location>
</feature>
<gene>
    <name evidence="2" type="ORF">SCD92_02320</name>
</gene>
<reference evidence="2 3" key="1">
    <citation type="submission" date="2023-11" db="EMBL/GenBank/DDBJ databases">
        <title>Gilvimarinus fulvus sp. nov., isolated from the surface of Kelp.</title>
        <authorList>
            <person name="Sun Y.Y."/>
            <person name="Gong Y."/>
            <person name="Du Z.J."/>
        </authorList>
    </citation>
    <scope>NUCLEOTIDE SEQUENCE [LARGE SCALE GENOMIC DNA]</scope>
    <source>
        <strain evidence="2 3">SDUM040013</strain>
    </source>
</reference>
<dbReference type="RefSeq" id="WP_302723121.1">
    <property type="nucleotide sequence ID" value="NZ_JAULRU010000583.1"/>
</dbReference>
<keyword evidence="3" id="KW-1185">Reference proteome</keyword>
<dbReference type="Pfam" id="PF19661">
    <property type="entry name" value="DUF6164"/>
    <property type="match status" value="1"/>
</dbReference>
<keyword evidence="1" id="KW-0472">Membrane</keyword>
<protein>
    <submittedName>
        <fullName evidence="2">DUF6164 family protein</fullName>
    </submittedName>
</protein>
<evidence type="ECO:0000313" key="2">
    <source>
        <dbReference type="EMBL" id="MDX6848176.1"/>
    </source>
</evidence>
<keyword evidence="1" id="KW-1133">Transmembrane helix</keyword>